<evidence type="ECO:0000256" key="3">
    <source>
        <dbReference type="ARBA" id="ARBA00022670"/>
    </source>
</evidence>
<evidence type="ECO:0000313" key="11">
    <source>
        <dbReference type="EMBL" id="SET23517.1"/>
    </source>
</evidence>
<feature type="transmembrane region" description="Helical" evidence="9">
    <location>
        <begin position="128"/>
        <end position="148"/>
    </location>
</feature>
<comment type="caution">
    <text evidence="9">Lacks conserved residue(s) required for the propagation of feature annotation.</text>
</comment>
<proteinExistence type="inferred from homology"/>
<keyword evidence="6 9" id="KW-0378">Hydrolase</keyword>
<evidence type="ECO:0000256" key="1">
    <source>
        <dbReference type="ARBA" id="ARBA00006139"/>
    </source>
</evidence>
<dbReference type="GO" id="GO:0005886">
    <property type="term" value="C:plasma membrane"/>
    <property type="evidence" value="ECO:0007669"/>
    <property type="project" value="UniProtKB-SubCell"/>
</dbReference>
<name>A0A1I0CW29_9FIRM</name>
<dbReference type="EMBL" id="FOHN01000011">
    <property type="protein sequence ID" value="SET23517.1"/>
    <property type="molecule type" value="Genomic_DNA"/>
</dbReference>
<reference evidence="11 12" key="1">
    <citation type="submission" date="2016-10" db="EMBL/GenBank/DDBJ databases">
        <authorList>
            <person name="de Groot N.N."/>
        </authorList>
    </citation>
    <scope>NUCLEOTIDE SEQUENCE [LARGE SCALE GENOMIC DNA]</scope>
    <source>
        <strain evidence="11 12">DSM 1801</strain>
    </source>
</reference>
<keyword evidence="3 9" id="KW-0645">Protease</keyword>
<dbReference type="InterPro" id="IPR001872">
    <property type="entry name" value="Peptidase_A8"/>
</dbReference>
<evidence type="ECO:0000256" key="9">
    <source>
        <dbReference type="HAMAP-Rule" id="MF_00161"/>
    </source>
</evidence>
<dbReference type="Pfam" id="PF01252">
    <property type="entry name" value="Peptidase_A8"/>
    <property type="match status" value="1"/>
</dbReference>
<comment type="subcellular location">
    <subcellularLocation>
        <location evidence="9">Cell membrane</location>
        <topology evidence="9">Multi-pass membrane protein</topology>
    </subcellularLocation>
</comment>
<dbReference type="RefSeq" id="WP_092477897.1">
    <property type="nucleotide sequence ID" value="NZ_FOHN01000011.1"/>
</dbReference>
<dbReference type="GO" id="GO:0004190">
    <property type="term" value="F:aspartic-type endopeptidase activity"/>
    <property type="evidence" value="ECO:0007669"/>
    <property type="project" value="UniProtKB-UniRule"/>
</dbReference>
<feature type="transmembrane region" description="Helical" evidence="9">
    <location>
        <begin position="59"/>
        <end position="79"/>
    </location>
</feature>
<dbReference type="AlphaFoldDB" id="A0A1I0CW29"/>
<evidence type="ECO:0000256" key="7">
    <source>
        <dbReference type="ARBA" id="ARBA00022989"/>
    </source>
</evidence>
<organism evidence="11 12">
    <name type="scientific">[Clostridium] polysaccharolyticum</name>
    <dbReference type="NCBI Taxonomy" id="29364"/>
    <lineage>
        <taxon>Bacteria</taxon>
        <taxon>Bacillati</taxon>
        <taxon>Bacillota</taxon>
        <taxon>Clostridia</taxon>
        <taxon>Lachnospirales</taxon>
        <taxon>Lachnospiraceae</taxon>
    </lineage>
</organism>
<gene>
    <name evidence="9" type="primary">lspA</name>
    <name evidence="11" type="ORF">SAMN04487772_11182</name>
</gene>
<dbReference type="EC" id="3.4.23.36" evidence="9"/>
<evidence type="ECO:0000256" key="8">
    <source>
        <dbReference type="ARBA" id="ARBA00023136"/>
    </source>
</evidence>
<evidence type="ECO:0000256" key="10">
    <source>
        <dbReference type="RuleBase" id="RU004181"/>
    </source>
</evidence>
<dbReference type="HAMAP" id="MF_00161">
    <property type="entry name" value="LspA"/>
    <property type="match status" value="1"/>
</dbReference>
<dbReference type="STRING" id="29364.SAMN04487772_11182"/>
<feature type="active site" evidence="9">
    <location>
        <position position="132"/>
    </location>
</feature>
<keyword evidence="5 9" id="KW-0064">Aspartyl protease</keyword>
<evidence type="ECO:0000256" key="2">
    <source>
        <dbReference type="ARBA" id="ARBA00022475"/>
    </source>
</evidence>
<protein>
    <recommendedName>
        <fullName evidence="9">Lipoprotein signal peptidase</fullName>
        <ecNumber evidence="9">3.4.23.36</ecNumber>
    </recommendedName>
    <alternativeName>
        <fullName evidence="9">Prolipoprotein signal peptidase</fullName>
    </alternativeName>
    <alternativeName>
        <fullName evidence="9">Signal peptidase II</fullName>
        <shortName evidence="9">SPase II</shortName>
    </alternativeName>
</protein>
<comment type="function">
    <text evidence="9">This protein specifically catalyzes the removal of signal peptides from prolipoproteins.</text>
</comment>
<keyword evidence="7 9" id="KW-1133">Transmembrane helix</keyword>
<evidence type="ECO:0000256" key="6">
    <source>
        <dbReference type="ARBA" id="ARBA00022801"/>
    </source>
</evidence>
<keyword evidence="8 9" id="KW-0472">Membrane</keyword>
<dbReference type="PANTHER" id="PTHR33695">
    <property type="entry name" value="LIPOPROTEIN SIGNAL PEPTIDASE"/>
    <property type="match status" value="1"/>
</dbReference>
<dbReference type="PRINTS" id="PR00781">
    <property type="entry name" value="LIPOSIGPTASE"/>
</dbReference>
<feature type="active site" evidence="9">
    <location>
        <position position="113"/>
    </location>
</feature>
<keyword evidence="4 9" id="KW-0812">Transmembrane</keyword>
<evidence type="ECO:0000313" key="12">
    <source>
        <dbReference type="Proteomes" id="UP000199800"/>
    </source>
</evidence>
<sequence length="153" mass="17444">MIFILIALGICGIDLSIKYWIESRRTFSDKTELLKGNVVIEKSHNNGVCLNFMEKRPNYVLGITGIILGILICFFAILLPKKRKYFWKLAVSFMAGGASGNFFDRMHRGYVVDYLNFPKIKKMKQIDFNLSDLFLIAGSALAFIISLFTKESQ</sequence>
<dbReference type="PANTHER" id="PTHR33695:SF1">
    <property type="entry name" value="LIPOPROTEIN SIGNAL PEPTIDASE"/>
    <property type="match status" value="1"/>
</dbReference>
<comment type="similarity">
    <text evidence="1 9 10">Belongs to the peptidase A8 family.</text>
</comment>
<keyword evidence="2 9" id="KW-1003">Cell membrane</keyword>
<keyword evidence="12" id="KW-1185">Reference proteome</keyword>
<dbReference type="OrthoDB" id="1770665at2"/>
<evidence type="ECO:0000256" key="4">
    <source>
        <dbReference type="ARBA" id="ARBA00022692"/>
    </source>
</evidence>
<accession>A0A1I0CW29</accession>
<dbReference type="GO" id="GO:0006508">
    <property type="term" value="P:proteolysis"/>
    <property type="evidence" value="ECO:0007669"/>
    <property type="project" value="UniProtKB-KW"/>
</dbReference>
<evidence type="ECO:0000256" key="5">
    <source>
        <dbReference type="ARBA" id="ARBA00022750"/>
    </source>
</evidence>
<comment type="catalytic activity">
    <reaction evidence="9">
        <text>Release of signal peptides from bacterial membrane prolipoproteins. Hydrolyzes -Xaa-Yaa-Zaa-|-(S,diacylglyceryl)Cys-, in which Xaa is hydrophobic (preferably Leu), and Yaa (Ala or Ser) and Zaa (Gly or Ala) have small, neutral side chains.</text>
        <dbReference type="EC" id="3.4.23.36"/>
    </reaction>
</comment>
<dbReference type="Proteomes" id="UP000199800">
    <property type="component" value="Unassembled WGS sequence"/>
</dbReference>
<comment type="pathway">
    <text evidence="9">Protein modification; lipoprotein biosynthesis (signal peptide cleavage).</text>
</comment>